<dbReference type="Pfam" id="PF00787">
    <property type="entry name" value="PX"/>
    <property type="match status" value="1"/>
</dbReference>
<feature type="region of interest" description="Disordered" evidence="1">
    <location>
        <begin position="253"/>
        <end position="314"/>
    </location>
</feature>
<dbReference type="InterPro" id="IPR047168">
    <property type="entry name" value="LEC1-like"/>
</dbReference>
<feature type="compositionally biased region" description="Polar residues" evidence="1">
    <location>
        <begin position="295"/>
        <end position="312"/>
    </location>
</feature>
<feature type="domain" description="PX" evidence="2">
    <location>
        <begin position="196"/>
        <end position="354"/>
    </location>
</feature>
<sequence length="1067" mass="119653">MPSPDRPPPESPATSADDSSRNASSDLTPLRAHYLKKYLVQLQFTRELDLITTETQENVSTLSYLGPPFTLPPKHTPPLDLPLLRYVFRQFVLTFPFMAAAPKDFYSQKLQPFIDAVVARNISSASPLDDSDTEQKTRKKLLAKIERNLSLLVNAATKLVEPEEVVRLTQADLDSLELLSKKRQARLSKQANFFEVNIVGVRTVVDKGRMRSRPHEEFIIRTRRSRYPDVYVARRYGDFRTFAAELSKHHPEAEVRLPPAKDKTHVSVPSMSPTSSRPPMSPSPLSRTSTTATSYSDYESQPTSDGFSTPTPSRLAREKNRLTLRSYLNSLLVSSVIANSPVLRSFLLSGPITLTSDEMEDARRREEADKVREEGRKKFAKEIASRVEGLREAVKSVKGDIMGKDGLSHVFGTIKVTPDIRGLPANYQAVVEWARISQVLASTVFHTFVASDDASETFAGLKRIHGLMPYFMLKTALKITNPVGMIRTVLDLFLAQPFGGRSLLQRMFTSSLTEEVKVLEQEIEVVKDKVDDPIMCAKIRQFVYAPREIQSMFKADAAAEGMNLITIVLRSSEEPVLSRVQMHRLARAHKAHVIYLKQKEALDDSDDDDGPQDEDAWLLEDLKILVNLYSRLKDREQLIELLNHFFQGFTSDLLKDIITIFYAPLAQVYRAASIADSLGDLQNFINDLIKTVEQADELSQENPHLTVQLFMSLMQRHEQSFYNFVHKVHSKGDGLFDSLMRWIELFLTAVREGLGDPISLEFILPHTGSDRTNILAEVDKVAQYHYKLKVLYEDKIRRRFGRIHSNEADAEDEATQALVNGVVGELSFGDLVTGDAIDLAAEETDEESSSDEYSSSEYETGSEDASDDLTETSDIRSPNQMSAVSSSSISRHQPNGNNLHRSNTKQQHTSPSTASIQTQKPLPQPARKRSFSLIRSKSMTFAVNGLSLTSKREQAPPVPPLPMPSKSAHAAPSRPLPPDPTYDNENDSPPPVPAKDTVLKTHQQPTLNPNTSHSAQSPNYSEKSKPKADRPAKKQPQTTLKPPELEHIPKLLPVFVEMVSMSKFPYI</sequence>
<dbReference type="EMBL" id="KN817518">
    <property type="protein sequence ID" value="KJA30255.1"/>
    <property type="molecule type" value="Genomic_DNA"/>
</dbReference>
<accession>A0A0D2QFE2</accession>
<feature type="compositionally biased region" description="Polar residues" evidence="1">
    <location>
        <begin position="1000"/>
        <end position="1021"/>
    </location>
</feature>
<feature type="compositionally biased region" description="Basic and acidic residues" evidence="1">
    <location>
        <begin position="253"/>
        <end position="265"/>
    </location>
</feature>
<dbReference type="OrthoDB" id="2117459at2759"/>
<feature type="compositionally biased region" description="Pro residues" evidence="1">
    <location>
        <begin position="1"/>
        <end position="11"/>
    </location>
</feature>
<dbReference type="SMART" id="SM00312">
    <property type="entry name" value="PX"/>
    <property type="match status" value="1"/>
</dbReference>
<feature type="region of interest" description="Disordered" evidence="1">
    <location>
        <begin position="946"/>
        <end position="1048"/>
    </location>
</feature>
<dbReference type="Pfam" id="PF12828">
    <property type="entry name" value="PXB"/>
    <property type="match status" value="1"/>
</dbReference>
<protein>
    <recommendedName>
        <fullName evidence="2">PX domain-containing protein</fullName>
    </recommendedName>
</protein>
<evidence type="ECO:0000259" key="2">
    <source>
        <dbReference type="PROSITE" id="PS50195"/>
    </source>
</evidence>
<evidence type="ECO:0000313" key="4">
    <source>
        <dbReference type="Proteomes" id="UP000054270"/>
    </source>
</evidence>
<name>A0A0D2QFE2_HYPSF</name>
<evidence type="ECO:0000313" key="3">
    <source>
        <dbReference type="EMBL" id="KJA30255.1"/>
    </source>
</evidence>
<dbReference type="InterPro" id="IPR024554">
    <property type="entry name" value="LEC1-like_C"/>
</dbReference>
<dbReference type="Pfam" id="PF12825">
    <property type="entry name" value="DUF3818"/>
    <property type="match status" value="1"/>
</dbReference>
<feature type="compositionally biased region" description="Basic and acidic residues" evidence="1">
    <location>
        <begin position="1022"/>
        <end position="1032"/>
    </location>
</feature>
<reference evidence="4" key="1">
    <citation type="submission" date="2014-04" db="EMBL/GenBank/DDBJ databases">
        <title>Evolutionary Origins and Diversification of the Mycorrhizal Mutualists.</title>
        <authorList>
            <consortium name="DOE Joint Genome Institute"/>
            <consortium name="Mycorrhizal Genomics Consortium"/>
            <person name="Kohler A."/>
            <person name="Kuo A."/>
            <person name="Nagy L.G."/>
            <person name="Floudas D."/>
            <person name="Copeland A."/>
            <person name="Barry K.W."/>
            <person name="Cichocki N."/>
            <person name="Veneault-Fourrey C."/>
            <person name="LaButti K."/>
            <person name="Lindquist E.A."/>
            <person name="Lipzen A."/>
            <person name="Lundell T."/>
            <person name="Morin E."/>
            <person name="Murat C."/>
            <person name="Riley R."/>
            <person name="Ohm R."/>
            <person name="Sun H."/>
            <person name="Tunlid A."/>
            <person name="Henrissat B."/>
            <person name="Grigoriev I.V."/>
            <person name="Hibbett D.S."/>
            <person name="Martin F."/>
        </authorList>
    </citation>
    <scope>NUCLEOTIDE SEQUENCE [LARGE SCALE GENOMIC DNA]</scope>
    <source>
        <strain evidence="4">FD-334 SS-4</strain>
    </source>
</reference>
<dbReference type="OMA" id="MGWLEGI"/>
<gene>
    <name evidence="3" type="ORF">HYPSUDRAFT_126690</name>
</gene>
<dbReference type="PANTHER" id="PTHR47185:SF1">
    <property type="entry name" value="PX DOMAIN-CONTAINING PROTEIN YPR097W"/>
    <property type="match status" value="1"/>
</dbReference>
<feature type="compositionally biased region" description="Low complexity" evidence="1">
    <location>
        <begin position="266"/>
        <end position="294"/>
    </location>
</feature>
<dbReference type="PROSITE" id="PS50195">
    <property type="entry name" value="PX"/>
    <property type="match status" value="1"/>
</dbReference>
<keyword evidence="4" id="KW-1185">Reference proteome</keyword>
<feature type="compositionally biased region" description="Acidic residues" evidence="1">
    <location>
        <begin position="841"/>
        <end position="850"/>
    </location>
</feature>
<dbReference type="InterPro" id="IPR036871">
    <property type="entry name" value="PX_dom_sf"/>
</dbReference>
<feature type="compositionally biased region" description="Acidic residues" evidence="1">
    <location>
        <begin position="860"/>
        <end position="871"/>
    </location>
</feature>
<dbReference type="PANTHER" id="PTHR47185">
    <property type="entry name" value="PX DOMAIN-CONTAINING PROTEIN YPR097W"/>
    <property type="match status" value="1"/>
</dbReference>
<dbReference type="STRING" id="945553.A0A0D2QFE2"/>
<dbReference type="InterPro" id="IPR024555">
    <property type="entry name" value="PX-associated"/>
</dbReference>
<feature type="region of interest" description="Disordered" evidence="1">
    <location>
        <begin position="841"/>
        <end position="928"/>
    </location>
</feature>
<evidence type="ECO:0000256" key="1">
    <source>
        <dbReference type="SAM" id="MobiDB-lite"/>
    </source>
</evidence>
<feature type="region of interest" description="Disordered" evidence="1">
    <location>
        <begin position="1"/>
        <end position="25"/>
    </location>
</feature>
<dbReference type="Proteomes" id="UP000054270">
    <property type="component" value="Unassembled WGS sequence"/>
</dbReference>
<proteinExistence type="predicted"/>
<dbReference type="Gene3D" id="3.30.1520.10">
    <property type="entry name" value="Phox-like domain"/>
    <property type="match status" value="1"/>
</dbReference>
<organism evidence="3 4">
    <name type="scientific">Hypholoma sublateritium (strain FD-334 SS-4)</name>
    <dbReference type="NCBI Taxonomy" id="945553"/>
    <lineage>
        <taxon>Eukaryota</taxon>
        <taxon>Fungi</taxon>
        <taxon>Dikarya</taxon>
        <taxon>Basidiomycota</taxon>
        <taxon>Agaricomycotina</taxon>
        <taxon>Agaricomycetes</taxon>
        <taxon>Agaricomycetidae</taxon>
        <taxon>Agaricales</taxon>
        <taxon>Agaricineae</taxon>
        <taxon>Strophariaceae</taxon>
        <taxon>Hypholoma</taxon>
    </lineage>
</organism>
<feature type="compositionally biased region" description="Polar residues" evidence="1">
    <location>
        <begin position="875"/>
        <end position="921"/>
    </location>
</feature>
<feature type="compositionally biased region" description="Low complexity" evidence="1">
    <location>
        <begin position="12"/>
        <end position="25"/>
    </location>
</feature>
<dbReference type="AlphaFoldDB" id="A0A0D2QFE2"/>
<dbReference type="GO" id="GO:0035091">
    <property type="term" value="F:phosphatidylinositol binding"/>
    <property type="evidence" value="ECO:0007669"/>
    <property type="project" value="InterPro"/>
</dbReference>
<dbReference type="SUPFAM" id="SSF64268">
    <property type="entry name" value="PX domain"/>
    <property type="match status" value="1"/>
</dbReference>
<dbReference type="CDD" id="cd06869">
    <property type="entry name" value="PX_UP2_fungi"/>
    <property type="match status" value="1"/>
</dbReference>
<dbReference type="InterPro" id="IPR001683">
    <property type="entry name" value="PX_dom"/>
</dbReference>